<evidence type="ECO:0008006" key="3">
    <source>
        <dbReference type="Google" id="ProtNLM"/>
    </source>
</evidence>
<protein>
    <recommendedName>
        <fullName evidence="3">Dynein light chain</fullName>
    </recommendedName>
</protein>
<evidence type="ECO:0000313" key="1">
    <source>
        <dbReference type="EMBL" id="PIA65582.1"/>
    </source>
</evidence>
<dbReference type="GO" id="GO:0045505">
    <property type="term" value="F:dynein intermediate chain binding"/>
    <property type="evidence" value="ECO:0007669"/>
    <property type="project" value="TreeGrafter"/>
</dbReference>
<dbReference type="PANTHER" id="PTHR11886:SF37">
    <property type="entry name" value="DYNEIN LIGHT CHAIN"/>
    <property type="match status" value="1"/>
</dbReference>
<dbReference type="FunFam" id="3.30.740.10:FF:000003">
    <property type="entry name" value="Dynein light chain"/>
    <property type="match status" value="1"/>
</dbReference>
<dbReference type="InParanoid" id="A0A2G5FC66"/>
<dbReference type="EMBL" id="KZ305018">
    <property type="protein sequence ID" value="PIA65582.1"/>
    <property type="molecule type" value="Genomic_DNA"/>
</dbReference>
<dbReference type="InterPro" id="IPR001372">
    <property type="entry name" value="Dynein_light_chain_typ-1/2"/>
</dbReference>
<evidence type="ECO:0000313" key="2">
    <source>
        <dbReference type="Proteomes" id="UP000230069"/>
    </source>
</evidence>
<dbReference type="SUPFAM" id="SSF54648">
    <property type="entry name" value="DLC"/>
    <property type="match status" value="1"/>
</dbReference>
<dbReference type="GO" id="GO:0007017">
    <property type="term" value="P:microtubule-based process"/>
    <property type="evidence" value="ECO:0007669"/>
    <property type="project" value="InterPro"/>
</dbReference>
<proteinExistence type="predicted"/>
<dbReference type="AlphaFoldDB" id="A0A2G5FC66"/>
<dbReference type="STRING" id="218851.A0A2G5FC66"/>
<dbReference type="OrthoDB" id="10033309at2759"/>
<reference evidence="1 2" key="1">
    <citation type="submission" date="2017-09" db="EMBL/GenBank/DDBJ databases">
        <title>WGS assembly of Aquilegia coerulea Goldsmith.</title>
        <authorList>
            <person name="Hodges S."/>
            <person name="Kramer E."/>
            <person name="Nordborg M."/>
            <person name="Tomkins J."/>
            <person name="Borevitz J."/>
            <person name="Derieg N."/>
            <person name="Yan J."/>
            <person name="Mihaltcheva S."/>
            <person name="Hayes R.D."/>
            <person name="Rokhsar D."/>
        </authorList>
    </citation>
    <scope>NUCLEOTIDE SEQUENCE [LARGE SCALE GENOMIC DNA]</scope>
    <source>
        <strain evidence="2">cv. Goldsmith</strain>
    </source>
</reference>
<sequence length="184" mass="21197">MDKQRKSALSFFYNSGEGNRTPQVEIITKAKKTASRLWGLRKPKVHEKHQEIEKTVIVKEKEQVKELVDARKSVSHVETNLTSVISFLHVKVLAVDMPGYMQVHAFRSARRAYDSLEKFSSKHMAFNIKKEFDQIYGPAWHCIVGSGFGSYVTYSTGCFLYFSIEKIYILVFKTKVQKALDTHK</sequence>
<dbReference type="Proteomes" id="UP000230069">
    <property type="component" value="Unassembled WGS sequence"/>
</dbReference>
<dbReference type="SMART" id="SM01375">
    <property type="entry name" value="Dynein_light"/>
    <property type="match status" value="1"/>
</dbReference>
<dbReference type="Pfam" id="PF01221">
    <property type="entry name" value="Dynein_light"/>
    <property type="match status" value="1"/>
</dbReference>
<accession>A0A2G5FC66</accession>
<dbReference type="PANTHER" id="PTHR11886">
    <property type="entry name" value="DYNEIN LIGHT CHAIN"/>
    <property type="match status" value="1"/>
</dbReference>
<keyword evidence="2" id="KW-1185">Reference proteome</keyword>
<name>A0A2G5FC66_AQUCA</name>
<gene>
    <name evidence="1" type="ORF">AQUCO_00100821v1</name>
</gene>
<dbReference type="FunCoup" id="A0A2G5FC66">
    <property type="interactions" value="14"/>
</dbReference>
<dbReference type="Gene3D" id="3.30.740.10">
    <property type="entry name" value="Protein Inhibitor Of Neuronal Nitric Oxide Synthase"/>
    <property type="match status" value="1"/>
</dbReference>
<dbReference type="GO" id="GO:0005868">
    <property type="term" value="C:cytoplasmic dynein complex"/>
    <property type="evidence" value="ECO:0007669"/>
    <property type="project" value="TreeGrafter"/>
</dbReference>
<dbReference type="InterPro" id="IPR037177">
    <property type="entry name" value="DLC_sf"/>
</dbReference>
<organism evidence="1 2">
    <name type="scientific">Aquilegia coerulea</name>
    <name type="common">Rocky mountain columbine</name>
    <dbReference type="NCBI Taxonomy" id="218851"/>
    <lineage>
        <taxon>Eukaryota</taxon>
        <taxon>Viridiplantae</taxon>
        <taxon>Streptophyta</taxon>
        <taxon>Embryophyta</taxon>
        <taxon>Tracheophyta</taxon>
        <taxon>Spermatophyta</taxon>
        <taxon>Magnoliopsida</taxon>
        <taxon>Ranunculales</taxon>
        <taxon>Ranunculaceae</taxon>
        <taxon>Thalictroideae</taxon>
        <taxon>Aquilegia</taxon>
    </lineage>
</organism>